<protein>
    <recommendedName>
        <fullName evidence="2">Telomere resolvase ResT/TelK catalytic domain-containing protein</fullName>
    </recommendedName>
</protein>
<comment type="caution">
    <text evidence="3">The sequence shown here is derived from an EMBL/GenBank/DDBJ whole genome shotgun (WGS) entry which is preliminary data.</text>
</comment>
<dbReference type="InterPro" id="IPR032047">
    <property type="entry name" value="ResT/TelK_cat"/>
</dbReference>
<dbReference type="InterPro" id="IPR038280">
    <property type="entry name" value="ResT/TelK_cat_sf"/>
</dbReference>
<sequence length="387" mass="42721">MSVSVEVLAAYLQDTEDARGVVAYIRSTWPRSLATYLSGVKREWMTLENHHPEYPEDSESASAKTSALLREEPKATRAALTAAVGRMTDFFDMPLGKQNKAQKLARGLRFSGDPRIDALIAGVRIFPDFMRELRVSNEERADMKDRARLALEKKSCTTWDVNAGELLDWARRVVADDISPPFELAAALALLTGRRMVEIFKLGSFDAAPAGYGDYACAFMGQAKTNELEAPQHYLLPLLAPLSDVQTGLSRLRRMKPAAELSRKEVNSKWDGCCCTAAKKVLGEDHKFHDMREAYAIITYNLALPHTWSLNYWVSKVLGHKGMENSLHYTCIHVKGLRDADRRPWPDASQPPQAAFVAAPVPAAATRATKPAGKTAKSAKSAAKSTA</sequence>
<reference evidence="3" key="1">
    <citation type="submission" date="2021-02" db="EMBL/GenBank/DDBJ databases">
        <title>First Annotated Genome of the Yellow-green Alga Tribonema minus.</title>
        <authorList>
            <person name="Mahan K.M."/>
        </authorList>
    </citation>
    <scope>NUCLEOTIDE SEQUENCE</scope>
    <source>
        <strain evidence="3">UTEX B ZZ1240</strain>
    </source>
</reference>
<dbReference type="Pfam" id="PF16684">
    <property type="entry name" value="ResT-TelK_cat"/>
    <property type="match status" value="1"/>
</dbReference>
<accession>A0A835YYB8</accession>
<dbReference type="EMBL" id="JAFCMP010000223">
    <property type="protein sequence ID" value="KAG5183044.1"/>
    <property type="molecule type" value="Genomic_DNA"/>
</dbReference>
<organism evidence="3 4">
    <name type="scientific">Tribonema minus</name>
    <dbReference type="NCBI Taxonomy" id="303371"/>
    <lineage>
        <taxon>Eukaryota</taxon>
        <taxon>Sar</taxon>
        <taxon>Stramenopiles</taxon>
        <taxon>Ochrophyta</taxon>
        <taxon>PX clade</taxon>
        <taxon>Xanthophyceae</taxon>
        <taxon>Tribonematales</taxon>
        <taxon>Tribonemataceae</taxon>
        <taxon>Tribonema</taxon>
    </lineage>
</organism>
<proteinExistence type="predicted"/>
<evidence type="ECO:0000256" key="1">
    <source>
        <dbReference type="SAM" id="MobiDB-lite"/>
    </source>
</evidence>
<evidence type="ECO:0000313" key="3">
    <source>
        <dbReference type="EMBL" id="KAG5183044.1"/>
    </source>
</evidence>
<dbReference type="AlphaFoldDB" id="A0A835YYB8"/>
<gene>
    <name evidence="3" type="ORF">JKP88DRAFT_273014</name>
</gene>
<dbReference type="Gene3D" id="1.10.443.30">
    <property type="entry name" value="Telomere resolvase"/>
    <property type="match status" value="1"/>
</dbReference>
<feature type="region of interest" description="Disordered" evidence="1">
    <location>
        <begin position="366"/>
        <end position="387"/>
    </location>
</feature>
<dbReference type="Proteomes" id="UP000664859">
    <property type="component" value="Unassembled WGS sequence"/>
</dbReference>
<evidence type="ECO:0000259" key="2">
    <source>
        <dbReference type="Pfam" id="PF16684"/>
    </source>
</evidence>
<feature type="domain" description="Telomere resolvase ResT/TelK catalytic" evidence="2">
    <location>
        <begin position="161"/>
        <end position="329"/>
    </location>
</feature>
<keyword evidence="4" id="KW-1185">Reference proteome</keyword>
<evidence type="ECO:0000313" key="4">
    <source>
        <dbReference type="Proteomes" id="UP000664859"/>
    </source>
</evidence>
<name>A0A835YYB8_9STRA</name>